<feature type="domain" description="Ig-like" evidence="4">
    <location>
        <begin position="1092"/>
        <end position="1171"/>
    </location>
</feature>
<keyword evidence="2" id="KW-1133">Transmembrane helix</keyword>
<evidence type="ECO:0000256" key="3">
    <source>
        <dbReference type="SAM" id="SignalP"/>
    </source>
</evidence>
<dbReference type="InterPro" id="IPR013783">
    <property type="entry name" value="Ig-like_fold"/>
</dbReference>
<reference evidence="6" key="1">
    <citation type="journal article" date="2019" name="Int. J. Syst. Evol. Microbiol.">
        <title>The Global Catalogue of Microorganisms (GCM) 10K type strain sequencing project: providing services to taxonomists for standard genome sequencing and annotation.</title>
        <authorList>
            <consortium name="The Broad Institute Genomics Platform"/>
            <consortium name="The Broad Institute Genome Sequencing Center for Infectious Disease"/>
            <person name="Wu L."/>
            <person name="Ma J."/>
        </authorList>
    </citation>
    <scope>NUCLEOTIDE SEQUENCE [LARGE SCALE GENOMIC DNA]</scope>
    <source>
        <strain evidence="6">JCM 14545</strain>
    </source>
</reference>
<dbReference type="PANTHER" id="PTHR34819:SF3">
    <property type="entry name" value="CELL SURFACE PROTEIN"/>
    <property type="match status" value="1"/>
</dbReference>
<keyword evidence="6" id="KW-1185">Reference proteome</keyword>
<evidence type="ECO:0000313" key="6">
    <source>
        <dbReference type="Proteomes" id="UP001501116"/>
    </source>
</evidence>
<name>A0ABP5DHZ6_9PSEU</name>
<dbReference type="PROSITE" id="PS50835">
    <property type="entry name" value="IG_LIKE"/>
    <property type="match status" value="1"/>
</dbReference>
<feature type="chain" id="PRO_5045085376" evidence="3">
    <location>
        <begin position="20"/>
        <end position="1965"/>
    </location>
</feature>
<feature type="signal peptide" evidence="3">
    <location>
        <begin position="1"/>
        <end position="19"/>
    </location>
</feature>
<feature type="region of interest" description="Disordered" evidence="1">
    <location>
        <begin position="1902"/>
        <end position="1932"/>
    </location>
</feature>
<comment type="caution">
    <text evidence="5">The sequence shown here is derived from an EMBL/GenBank/DDBJ whole genome shotgun (WGS) entry which is preliminary data.</text>
</comment>
<dbReference type="Proteomes" id="UP001501116">
    <property type="component" value="Unassembled WGS sequence"/>
</dbReference>
<dbReference type="Gene3D" id="2.60.40.10">
    <property type="entry name" value="Immunoglobulins"/>
    <property type="match status" value="10"/>
</dbReference>
<dbReference type="NCBIfam" id="TIGR01451">
    <property type="entry name" value="B_ant_repeat"/>
    <property type="match status" value="15"/>
</dbReference>
<protein>
    <submittedName>
        <fullName evidence="5">DUF11 domain-containing protein</fullName>
    </submittedName>
</protein>
<keyword evidence="3" id="KW-0732">Signal</keyword>
<evidence type="ECO:0000256" key="1">
    <source>
        <dbReference type="SAM" id="MobiDB-lite"/>
    </source>
</evidence>
<sequence length="1965" mass="200060">MSVAGRLFRILLASLVAFAGVTLVDAPAEAGVVKPFALNFNKTLYGDFLYVGNGVTRCPVAGDGAPLTGNNPLSACAATADRTDTRVNDNYFIQWTDVDSDPGTFNSSRAAVTIPPGAKVEFARLNWAGNTGVYNLSPGFPSNVPMCQRRNFDTPAILPPGTPANQPVRLTVGGGKAADIAPGSYTEDPSASYSGGQYYSAYADVTSAFAGAPTGSALDLTVGNVWAPKGFNCMGGWSIAVVYSYPERNADHAPNKREVFVYDGHVRQNSTDPTTNATVSGFRAAAADAHVGVTAYEGDWGISGDRFLINDTPQREPDTGDPNNYFISNTNGATEPGAKNNFSVDAKSFKTAAIPAGATSARLGFGTTGDSYLAQNLAFSTPVPELQITKTASPAVVHEGEPVTFTIKVTNPSGAPASGVRVEDPAYPACAKTIGNLAGGASTTYTCTATAPGDDFANTAKVSGRSALDEPLDGSSTTTVDVIHPAVGITKKADKPAYRAGDRVTFTVRATNTGDVPLTNVTVADPKTASCARTLPGSLAAGASTEFTCTTTAPVAGGVNTATVTGADPLGKQVTATADAPVPVIAPAIEVTKTADPVTIHAGDKVTWTITVKNTGDSPLNPVKLTDDTTTACSRTFGALAPGAAQTYSCTANPSNTTTNTVTADGTDASGQHVTDTASATVTVINPGLTIEKSANPAVVHAGDQVTFTITVTNSGDVPLADVSVVDNRTPSCARTIGALVPKGTRTFTCTAPAPADDFTNTATASGKDPIGREVTVTDDAVVDVIHPAVTITKDATPTAVREGDTVTYAITVTNTGDVPLSNARVADDRTPACARTFDSLAPQGKQTYQCTTVAGAQGFTNTATVTGTDPIGGAAKATDDATFTVQQPAVTIAKDVRGGPFREGDTVTYAITVTNTGDVPLTGVAVTDPLAPDCARTYSGTLAVNGTWTFECTSTAPADDFTNVATTTGTPPVGPPVTATDDAKVSVIHPAIAIQKDAAPAVVRAGDTVTFTITVTNTGDSPLSDVTVADPVAASCAKHLGTLAPQGKQTYQCTMVAGEGDFTNTATVTGTDGSDRPVTTADDASVDVIHPAVEIRKDVAPGEVREGDTVTFTLTVTNTGDVPLTTVSVVDDRTPACASTIGALAPKDTRTYTCSVVAGAAGFTNTATVTGTDPTGRPVTDEDDASFVVRHPGLSITKDTVGGPFRTGDQVTFRITVANTGDGPLRAVTVVDPVAADCARTFAEIAAGASETYECTMTAPGDDVVNVATATGTPPVGPPVTSTDDAKVDVIHPAVTITKDASPTTARVGETVTFTLVVRNTGDVPLTNVSVVDDRTPSCARTFDRVEPSGVETYTCTAAAGQDDFTNTATVTGTEPTGRTVTAADDASVDVIHPAVTITKDANPAAVREGDTVTFTITVTNTGDVPLTDVSVVDDRTPACANTIGTLAPQGTSTHTCTTVAGTTGFTNTATVTGDDPTKQPVTATDDATFTVQHPGIAITKDVRGGPFREGDSVPFTITVTNTGDVPLTGVTVADPIAAECARSVGDLPVGGKRTYPCTMTAPGDDVTNVATVTGTPPTGPPVTSQDDAEVDVIHPGVEIQKDASPPLVRPGEQVTFTITVTNTGDVPLTGVSVVDDRTPACGFTVATLAPNATEKHTCTITATEDVTNTATVTGDDPTGRKVTGTDDAEVDVIGPGITVTKTGPAKPVLPGQKVTFTVVAKNTGDVPLVNVKLDDPVAKGCSAEIGSLAVGAESKPVTCELTMGDADITNTVTATGDDPTGKPVDATDDAVAKVAKPGLDVTKKASAETARAGETVTFTLTATNTGNVDLVPVKVSDPTLPVCDRTFDKLAAGAKQEWTCTTTAPQTGELVNVATGTGTPDTEQPGDPVRDTGTAKVAVHTPEEPGVPGTPGEPGTPGAPEPGGPRKPLAKTGVDVLIPGLAGFGMVLIGAALVFAGRRTRRD</sequence>
<dbReference type="EMBL" id="BAAANN010000032">
    <property type="protein sequence ID" value="GAA1979660.1"/>
    <property type="molecule type" value="Genomic_DNA"/>
</dbReference>
<evidence type="ECO:0000256" key="2">
    <source>
        <dbReference type="SAM" id="Phobius"/>
    </source>
</evidence>
<dbReference type="Pfam" id="PF24346">
    <property type="entry name" value="DUF7507"/>
    <property type="match status" value="14"/>
</dbReference>
<dbReference type="InterPro" id="IPR047589">
    <property type="entry name" value="DUF11_rpt"/>
</dbReference>
<dbReference type="InterPro" id="IPR055354">
    <property type="entry name" value="DUF7507"/>
</dbReference>
<dbReference type="Pfam" id="PF01345">
    <property type="entry name" value="DUF11"/>
    <property type="match status" value="1"/>
</dbReference>
<proteinExistence type="predicted"/>
<keyword evidence="2" id="KW-0812">Transmembrane</keyword>
<dbReference type="InterPro" id="IPR051172">
    <property type="entry name" value="Chlamydia_OmcB"/>
</dbReference>
<evidence type="ECO:0000259" key="4">
    <source>
        <dbReference type="PROSITE" id="PS50835"/>
    </source>
</evidence>
<gene>
    <name evidence="5" type="ORF">GCM10009754_64960</name>
</gene>
<dbReference type="InterPro" id="IPR001434">
    <property type="entry name" value="OmcB-like_DUF11"/>
</dbReference>
<keyword evidence="2" id="KW-0472">Membrane</keyword>
<evidence type="ECO:0000313" key="5">
    <source>
        <dbReference type="EMBL" id="GAA1979660.1"/>
    </source>
</evidence>
<accession>A0ABP5DHZ6</accession>
<dbReference type="InterPro" id="IPR003599">
    <property type="entry name" value="Ig_sub"/>
</dbReference>
<dbReference type="SMART" id="SM00409">
    <property type="entry name" value="IG"/>
    <property type="match status" value="5"/>
</dbReference>
<organism evidence="5 6">
    <name type="scientific">Amycolatopsis minnesotensis</name>
    <dbReference type="NCBI Taxonomy" id="337894"/>
    <lineage>
        <taxon>Bacteria</taxon>
        <taxon>Bacillati</taxon>
        <taxon>Actinomycetota</taxon>
        <taxon>Actinomycetes</taxon>
        <taxon>Pseudonocardiales</taxon>
        <taxon>Pseudonocardiaceae</taxon>
        <taxon>Amycolatopsis</taxon>
    </lineage>
</organism>
<feature type="transmembrane region" description="Helical" evidence="2">
    <location>
        <begin position="1938"/>
        <end position="1958"/>
    </location>
</feature>
<dbReference type="PANTHER" id="PTHR34819">
    <property type="entry name" value="LARGE CYSTEINE-RICH PERIPLASMIC PROTEIN OMCB"/>
    <property type="match status" value="1"/>
</dbReference>
<dbReference type="InterPro" id="IPR007110">
    <property type="entry name" value="Ig-like_dom"/>
</dbReference>
<dbReference type="RefSeq" id="WP_344427701.1">
    <property type="nucleotide sequence ID" value="NZ_BAAANN010000032.1"/>
</dbReference>